<reference evidence="1 3" key="2">
    <citation type="journal article" date="2014" name="BMC Genomics">
        <title>An improved genome release (version Mt4.0) for the model legume Medicago truncatula.</title>
        <authorList>
            <person name="Tang H."/>
            <person name="Krishnakumar V."/>
            <person name="Bidwell S."/>
            <person name="Rosen B."/>
            <person name="Chan A."/>
            <person name="Zhou S."/>
            <person name="Gentzbittel L."/>
            <person name="Childs K.L."/>
            <person name="Yandell M."/>
            <person name="Gundlach H."/>
            <person name="Mayer K.F."/>
            <person name="Schwartz D.C."/>
            <person name="Town C.D."/>
        </authorList>
    </citation>
    <scope>GENOME REANNOTATION</scope>
    <source>
        <strain evidence="1">A17</strain>
        <strain evidence="2 3">cv. Jemalong A17</strain>
    </source>
</reference>
<reference evidence="1 3" key="1">
    <citation type="journal article" date="2011" name="Nature">
        <title>The Medicago genome provides insight into the evolution of rhizobial symbioses.</title>
        <authorList>
            <person name="Young N.D."/>
            <person name="Debelle F."/>
            <person name="Oldroyd G.E."/>
            <person name="Geurts R."/>
            <person name="Cannon S.B."/>
            <person name="Udvardi M.K."/>
            <person name="Benedito V.A."/>
            <person name="Mayer K.F."/>
            <person name="Gouzy J."/>
            <person name="Schoof H."/>
            <person name="Van de Peer Y."/>
            <person name="Proost S."/>
            <person name="Cook D.R."/>
            <person name="Meyers B.C."/>
            <person name="Spannagl M."/>
            <person name="Cheung F."/>
            <person name="De Mita S."/>
            <person name="Krishnakumar V."/>
            <person name="Gundlach H."/>
            <person name="Zhou S."/>
            <person name="Mudge J."/>
            <person name="Bharti A.K."/>
            <person name="Murray J.D."/>
            <person name="Naoumkina M.A."/>
            <person name="Rosen B."/>
            <person name="Silverstein K.A."/>
            <person name="Tang H."/>
            <person name="Rombauts S."/>
            <person name="Zhao P.X."/>
            <person name="Zhou P."/>
            <person name="Barbe V."/>
            <person name="Bardou P."/>
            <person name="Bechner M."/>
            <person name="Bellec A."/>
            <person name="Berger A."/>
            <person name="Berges H."/>
            <person name="Bidwell S."/>
            <person name="Bisseling T."/>
            <person name="Choisne N."/>
            <person name="Couloux A."/>
            <person name="Denny R."/>
            <person name="Deshpande S."/>
            <person name="Dai X."/>
            <person name="Doyle J.J."/>
            <person name="Dudez A.M."/>
            <person name="Farmer A.D."/>
            <person name="Fouteau S."/>
            <person name="Franken C."/>
            <person name="Gibelin C."/>
            <person name="Gish J."/>
            <person name="Goldstein S."/>
            <person name="Gonzalez A.J."/>
            <person name="Green P.J."/>
            <person name="Hallab A."/>
            <person name="Hartog M."/>
            <person name="Hua A."/>
            <person name="Humphray S.J."/>
            <person name="Jeong D.H."/>
            <person name="Jing Y."/>
            <person name="Jocker A."/>
            <person name="Kenton S.M."/>
            <person name="Kim D.J."/>
            <person name="Klee K."/>
            <person name="Lai H."/>
            <person name="Lang C."/>
            <person name="Lin S."/>
            <person name="Macmil S.L."/>
            <person name="Magdelenat G."/>
            <person name="Matthews L."/>
            <person name="McCorrison J."/>
            <person name="Monaghan E.L."/>
            <person name="Mun J.H."/>
            <person name="Najar F.Z."/>
            <person name="Nicholson C."/>
            <person name="Noirot C."/>
            <person name="O'Bleness M."/>
            <person name="Paule C.R."/>
            <person name="Poulain J."/>
            <person name="Prion F."/>
            <person name="Qin B."/>
            <person name="Qu C."/>
            <person name="Retzel E.F."/>
            <person name="Riddle C."/>
            <person name="Sallet E."/>
            <person name="Samain S."/>
            <person name="Samson N."/>
            <person name="Sanders I."/>
            <person name="Saurat O."/>
            <person name="Scarpelli C."/>
            <person name="Schiex T."/>
            <person name="Segurens B."/>
            <person name="Severin A.J."/>
            <person name="Sherrier D.J."/>
            <person name="Shi R."/>
            <person name="Sims S."/>
            <person name="Singer S.R."/>
            <person name="Sinharoy S."/>
            <person name="Sterck L."/>
            <person name="Viollet A."/>
            <person name="Wang B.B."/>
            <person name="Wang K."/>
            <person name="Wang M."/>
            <person name="Wang X."/>
            <person name="Warfsmann J."/>
            <person name="Weissenbach J."/>
            <person name="White D.D."/>
            <person name="White J.D."/>
            <person name="Wiley G.B."/>
            <person name="Wincker P."/>
            <person name="Xing Y."/>
            <person name="Yang L."/>
            <person name="Yao Z."/>
            <person name="Ying F."/>
            <person name="Zhai J."/>
            <person name="Zhou L."/>
            <person name="Zuber A."/>
            <person name="Denarie J."/>
            <person name="Dixon R.A."/>
            <person name="May G.D."/>
            <person name="Schwartz D.C."/>
            <person name="Rogers J."/>
            <person name="Quetier F."/>
            <person name="Town C.D."/>
            <person name="Roe B.A."/>
        </authorList>
    </citation>
    <scope>NUCLEOTIDE SEQUENCE [LARGE SCALE GENOMIC DNA]</scope>
    <source>
        <strain evidence="1">A17</strain>
        <strain evidence="2 3">cv. Jemalong A17</strain>
    </source>
</reference>
<evidence type="ECO:0000313" key="2">
    <source>
        <dbReference type="EnsemblPlants" id="KEH30655"/>
    </source>
</evidence>
<dbReference type="AlphaFoldDB" id="A0A072UXQ4"/>
<dbReference type="HOGENOM" id="CLU_1565208_0_0_1"/>
<keyword evidence="3" id="KW-1185">Reference proteome</keyword>
<sequence>MCSSSSLCASHNHRQLLTFSSKPPSLRKNHFAVEMVSVSSTPKPLDLLNGFQQVKKTKDLESLSSFSFGLTQLDEEERNGFCELYSKTILLWKWFLCVHHQPFLKIDYSLQRLRINDGDEFGNGIGRNVDESRSFEIGTRSVEVFRRRRREWKPQRKRENWGNQNQCVREI</sequence>
<organism evidence="1 3">
    <name type="scientific">Medicago truncatula</name>
    <name type="common">Barrel medic</name>
    <name type="synonym">Medicago tribuloides</name>
    <dbReference type="NCBI Taxonomy" id="3880"/>
    <lineage>
        <taxon>Eukaryota</taxon>
        <taxon>Viridiplantae</taxon>
        <taxon>Streptophyta</taxon>
        <taxon>Embryophyta</taxon>
        <taxon>Tracheophyta</taxon>
        <taxon>Spermatophyta</taxon>
        <taxon>Magnoliopsida</taxon>
        <taxon>eudicotyledons</taxon>
        <taxon>Gunneridae</taxon>
        <taxon>Pentapetalae</taxon>
        <taxon>rosids</taxon>
        <taxon>fabids</taxon>
        <taxon>Fabales</taxon>
        <taxon>Fabaceae</taxon>
        <taxon>Papilionoideae</taxon>
        <taxon>50 kb inversion clade</taxon>
        <taxon>NPAAA clade</taxon>
        <taxon>Hologalegina</taxon>
        <taxon>IRL clade</taxon>
        <taxon>Trifolieae</taxon>
        <taxon>Medicago</taxon>
    </lineage>
</organism>
<reference evidence="2" key="3">
    <citation type="submission" date="2015-04" db="UniProtKB">
        <authorList>
            <consortium name="EnsemblPlants"/>
        </authorList>
    </citation>
    <scope>IDENTIFICATION</scope>
    <source>
        <strain evidence="2">cv. Jemalong A17</strain>
    </source>
</reference>
<name>A0A072UXQ4_MEDTR</name>
<evidence type="ECO:0000313" key="3">
    <source>
        <dbReference type="Proteomes" id="UP000002051"/>
    </source>
</evidence>
<proteinExistence type="predicted"/>
<dbReference type="EMBL" id="CM001220">
    <property type="protein sequence ID" value="KEH30655.1"/>
    <property type="molecule type" value="Genomic_DNA"/>
</dbReference>
<dbReference type="EnsemblPlants" id="KEH30655">
    <property type="protein sequence ID" value="KEH30655"/>
    <property type="gene ID" value="MTR_4g077773"/>
</dbReference>
<gene>
    <name evidence="1" type="ordered locus">MTR_4g077773</name>
</gene>
<protein>
    <submittedName>
        <fullName evidence="1 2">Uncharacterized protein</fullName>
    </submittedName>
</protein>
<accession>A0A072UXQ4</accession>
<dbReference type="Proteomes" id="UP000002051">
    <property type="component" value="Chromosome 4"/>
</dbReference>
<evidence type="ECO:0000313" key="1">
    <source>
        <dbReference type="EMBL" id="KEH30655.1"/>
    </source>
</evidence>
<dbReference type="PaxDb" id="3880-AES75989"/>